<feature type="transmembrane region" description="Helical" evidence="1">
    <location>
        <begin position="43"/>
        <end position="64"/>
    </location>
</feature>
<accession>A0ABY8EEZ6</accession>
<name>A0ABY8EEZ6_9FIRM</name>
<sequence length="80" mass="8876">MKKTKQIVTMFSLGLCLLVTSTNLVKGFINLLTIINRSDANVIARSLGYVMGNMIITAIIFTVLKKTFKSSKEGTTYKNK</sequence>
<keyword evidence="1" id="KW-0472">Membrane</keyword>
<evidence type="ECO:0000256" key="1">
    <source>
        <dbReference type="SAM" id="Phobius"/>
    </source>
</evidence>
<gene>
    <name evidence="2" type="ORF">P4S50_05420</name>
</gene>
<protein>
    <submittedName>
        <fullName evidence="2">Uncharacterized protein</fullName>
    </submittedName>
</protein>
<dbReference type="Proteomes" id="UP001222800">
    <property type="component" value="Chromosome"/>
</dbReference>
<evidence type="ECO:0000313" key="3">
    <source>
        <dbReference type="Proteomes" id="UP001222800"/>
    </source>
</evidence>
<keyword evidence="1" id="KW-1133">Transmembrane helix</keyword>
<dbReference type="EMBL" id="CP120733">
    <property type="protein sequence ID" value="WFD11516.1"/>
    <property type="molecule type" value="Genomic_DNA"/>
</dbReference>
<keyword evidence="1" id="KW-0812">Transmembrane</keyword>
<organism evidence="2 3">
    <name type="scientific">Tepidibacter hydrothermalis</name>
    <dbReference type="NCBI Taxonomy" id="3036126"/>
    <lineage>
        <taxon>Bacteria</taxon>
        <taxon>Bacillati</taxon>
        <taxon>Bacillota</taxon>
        <taxon>Clostridia</taxon>
        <taxon>Peptostreptococcales</taxon>
        <taxon>Peptostreptococcaceae</taxon>
        <taxon>Tepidibacter</taxon>
    </lineage>
</organism>
<keyword evidence="3" id="KW-1185">Reference proteome</keyword>
<dbReference type="RefSeq" id="WP_277733594.1">
    <property type="nucleotide sequence ID" value="NZ_CP120733.1"/>
</dbReference>
<proteinExistence type="predicted"/>
<evidence type="ECO:0000313" key="2">
    <source>
        <dbReference type="EMBL" id="WFD11516.1"/>
    </source>
</evidence>
<reference evidence="2 3" key="1">
    <citation type="submission" date="2023-03" db="EMBL/GenBank/DDBJ databases">
        <title>Complete genome sequence of Tepidibacter sp. SWIR-1, isolated from a deep-sea hydrothermal vent.</title>
        <authorList>
            <person name="Li X."/>
        </authorList>
    </citation>
    <scope>NUCLEOTIDE SEQUENCE [LARGE SCALE GENOMIC DNA]</scope>
    <source>
        <strain evidence="2 3">SWIR-1</strain>
    </source>
</reference>